<dbReference type="EMBL" id="MSPP01000001">
    <property type="protein sequence ID" value="OUD10166.1"/>
    <property type="molecule type" value="Genomic_DNA"/>
</dbReference>
<feature type="domain" description="Flagellin N-terminal" evidence="5">
    <location>
        <begin position="14"/>
        <end position="139"/>
    </location>
</feature>
<feature type="domain" description="Flagellin C-terminal" evidence="6">
    <location>
        <begin position="334"/>
        <end position="417"/>
    </location>
</feature>
<organism evidence="7 8">
    <name type="scientific">Marivivens niveibacter</name>
    <dbReference type="NCBI Taxonomy" id="1930667"/>
    <lineage>
        <taxon>Bacteria</taxon>
        <taxon>Pseudomonadati</taxon>
        <taxon>Pseudomonadota</taxon>
        <taxon>Alphaproteobacteria</taxon>
        <taxon>Rhodobacterales</taxon>
        <taxon>Paracoccaceae</taxon>
        <taxon>Marivivens group</taxon>
        <taxon>Marivivens</taxon>
    </lineage>
</organism>
<dbReference type="RefSeq" id="WP_086449816.1">
    <property type="nucleotide sequence ID" value="NZ_MSPP01000001.1"/>
</dbReference>
<protein>
    <submittedName>
        <fullName evidence="7">Flagellar hook-associated protein 3</fullName>
    </submittedName>
</protein>
<dbReference type="Proteomes" id="UP000194664">
    <property type="component" value="Unassembled WGS sequence"/>
</dbReference>
<evidence type="ECO:0000313" key="8">
    <source>
        <dbReference type="Proteomes" id="UP000194664"/>
    </source>
</evidence>
<reference evidence="7 8" key="1">
    <citation type="submission" date="2016-12" db="EMBL/GenBank/DDBJ databases">
        <title>The draft genome sequence of HSLHS2.</title>
        <authorList>
            <person name="Hu D."/>
            <person name="Wang L."/>
            <person name="Shao Z."/>
        </authorList>
    </citation>
    <scope>NUCLEOTIDE SEQUENCE [LARGE SCALE GENOMIC DNA]</scope>
    <source>
        <strain evidence="7">MCCC 1A06712</strain>
    </source>
</reference>
<keyword evidence="8" id="KW-1185">Reference proteome</keyword>
<keyword evidence="4" id="KW-0975">Bacterial flagellum</keyword>
<dbReference type="NCBIfam" id="TIGR02550">
    <property type="entry name" value="flagell_flgL"/>
    <property type="match status" value="1"/>
</dbReference>
<evidence type="ECO:0000256" key="3">
    <source>
        <dbReference type="ARBA" id="ARBA00005709"/>
    </source>
</evidence>
<dbReference type="PANTHER" id="PTHR42792">
    <property type="entry name" value="FLAGELLIN"/>
    <property type="match status" value="1"/>
</dbReference>
<proteinExistence type="inferred from homology"/>
<dbReference type="AlphaFoldDB" id="A0A251X0Q4"/>
<gene>
    <name evidence="7" type="ORF">BVC71_01220</name>
</gene>
<evidence type="ECO:0000259" key="5">
    <source>
        <dbReference type="Pfam" id="PF00669"/>
    </source>
</evidence>
<keyword evidence="7" id="KW-0966">Cell projection</keyword>
<evidence type="ECO:0000256" key="4">
    <source>
        <dbReference type="ARBA" id="ARBA00023143"/>
    </source>
</evidence>
<dbReference type="Gene3D" id="1.20.1330.10">
    <property type="entry name" value="f41 fragment of flagellin, N-terminal domain"/>
    <property type="match status" value="1"/>
</dbReference>
<keyword evidence="7" id="KW-0969">Cilium</keyword>
<sequence>MSIGNVLFTEFATRGFARVQDDISELQALISSGKNDPRSSADQMRAAQLSAFKEQEAAVAHFSNAAEQASSRVALSDQAIGDAAVIMRRMQELAITAGNDTLTGAGLAGLRAEAETLRSSLVEIANRVDGLGQPLFSGYSPSPAFTETKEGVIYNGDEGRPSQRLSETLTLPVGVNGSELFGAVDGGAEGMFDMIDGLIASFGQAMYNARPKLEVAEKAELKLNADRTEKTVTMTIEGPTGAVEVSAPVVAGLHGPMIDAINAETANTGITASLADDGEGIILEAAGYMTVSQMSRSDEPNAPIGSLQQLQTNSANLQDPILIRTQDKSQDAMIANVDRALDHLAEKRAEVGAMGATVDSQKEALDTRSLNIAEAISGLEDLDVAAAVTRLQSLLLTRDASQQTFVKITQTSLFDYLR</sequence>
<dbReference type="PANTHER" id="PTHR42792:SF1">
    <property type="entry name" value="FLAGELLAR HOOK-ASSOCIATED PROTEIN 3"/>
    <property type="match status" value="1"/>
</dbReference>
<dbReference type="Pfam" id="PF00700">
    <property type="entry name" value="Flagellin_C"/>
    <property type="match status" value="1"/>
</dbReference>
<name>A0A251X0Q4_9RHOB</name>
<comment type="subcellular location">
    <subcellularLocation>
        <location evidence="1">Bacterial flagellum</location>
    </subcellularLocation>
    <subcellularLocation>
        <location evidence="2">Secreted</location>
    </subcellularLocation>
</comment>
<dbReference type="GO" id="GO:0005198">
    <property type="term" value="F:structural molecule activity"/>
    <property type="evidence" value="ECO:0007669"/>
    <property type="project" value="InterPro"/>
</dbReference>
<evidence type="ECO:0000259" key="6">
    <source>
        <dbReference type="Pfam" id="PF00700"/>
    </source>
</evidence>
<dbReference type="InterPro" id="IPR046358">
    <property type="entry name" value="Flagellin_C"/>
</dbReference>
<accession>A0A251X0Q4</accession>
<dbReference type="InterPro" id="IPR013384">
    <property type="entry name" value="Flagell_FlgL"/>
</dbReference>
<keyword evidence="7" id="KW-0282">Flagellum</keyword>
<dbReference type="InterPro" id="IPR001029">
    <property type="entry name" value="Flagellin_N"/>
</dbReference>
<dbReference type="SUPFAM" id="SSF64518">
    <property type="entry name" value="Phase 1 flagellin"/>
    <property type="match status" value="1"/>
</dbReference>
<dbReference type="InterPro" id="IPR001492">
    <property type="entry name" value="Flagellin"/>
</dbReference>
<dbReference type="GO" id="GO:0071973">
    <property type="term" value="P:bacterial-type flagellum-dependent cell motility"/>
    <property type="evidence" value="ECO:0007669"/>
    <property type="project" value="InterPro"/>
</dbReference>
<comment type="similarity">
    <text evidence="3">Belongs to the bacterial flagellin family.</text>
</comment>
<dbReference type="Pfam" id="PF07196">
    <property type="entry name" value="Flagellin_IN"/>
    <property type="match status" value="1"/>
</dbReference>
<dbReference type="InterPro" id="IPR010810">
    <property type="entry name" value="Flagellin_hook_IN_motif"/>
</dbReference>
<comment type="caution">
    <text evidence="7">The sequence shown here is derived from an EMBL/GenBank/DDBJ whole genome shotgun (WGS) entry which is preliminary data.</text>
</comment>
<evidence type="ECO:0000313" key="7">
    <source>
        <dbReference type="EMBL" id="OUD10166.1"/>
    </source>
</evidence>
<evidence type="ECO:0000256" key="1">
    <source>
        <dbReference type="ARBA" id="ARBA00004365"/>
    </source>
</evidence>
<dbReference type="GO" id="GO:0009424">
    <property type="term" value="C:bacterial-type flagellum hook"/>
    <property type="evidence" value="ECO:0007669"/>
    <property type="project" value="InterPro"/>
</dbReference>
<dbReference type="GO" id="GO:0005576">
    <property type="term" value="C:extracellular region"/>
    <property type="evidence" value="ECO:0007669"/>
    <property type="project" value="UniProtKB-SubCell"/>
</dbReference>
<dbReference type="Pfam" id="PF00669">
    <property type="entry name" value="Flagellin_N"/>
    <property type="match status" value="1"/>
</dbReference>
<dbReference type="OrthoDB" id="7835373at2"/>
<evidence type="ECO:0000256" key="2">
    <source>
        <dbReference type="ARBA" id="ARBA00004613"/>
    </source>
</evidence>